<evidence type="ECO:0000313" key="2">
    <source>
        <dbReference type="EMBL" id="KAF4944652.1"/>
    </source>
</evidence>
<dbReference type="AlphaFoldDB" id="A0A8H4SSA8"/>
<reference evidence="2" key="2">
    <citation type="submission" date="2020-05" db="EMBL/GenBank/DDBJ databases">
        <authorList>
            <person name="Kim H.-S."/>
            <person name="Proctor R.H."/>
            <person name="Brown D.W."/>
        </authorList>
    </citation>
    <scope>NUCLEOTIDE SEQUENCE</scope>
    <source>
        <strain evidence="2">NRRL 20472</strain>
    </source>
</reference>
<evidence type="ECO:0000313" key="3">
    <source>
        <dbReference type="Proteomes" id="UP000622797"/>
    </source>
</evidence>
<keyword evidence="1" id="KW-0472">Membrane</keyword>
<dbReference type="EMBL" id="JABEXW010001307">
    <property type="protein sequence ID" value="KAF4944652.1"/>
    <property type="molecule type" value="Genomic_DNA"/>
</dbReference>
<feature type="transmembrane region" description="Helical" evidence="1">
    <location>
        <begin position="36"/>
        <end position="57"/>
    </location>
</feature>
<keyword evidence="3" id="KW-1185">Reference proteome</keyword>
<dbReference type="OrthoDB" id="3596006at2759"/>
<reference evidence="2" key="1">
    <citation type="journal article" date="2020" name="BMC Genomics">
        <title>Correction to: Identification and distribution of gene clusters required for synthesis of sphingolipid metabolism inhibitors in diverse species of the filamentous fungus Fusarium.</title>
        <authorList>
            <person name="Kim H.S."/>
            <person name="Lohmar J.M."/>
            <person name="Busman M."/>
            <person name="Brown D.W."/>
            <person name="Naumann T.A."/>
            <person name="Divon H.H."/>
            <person name="Lysoe E."/>
            <person name="Uhlig S."/>
            <person name="Proctor R.H."/>
        </authorList>
    </citation>
    <scope>NUCLEOTIDE SEQUENCE</scope>
    <source>
        <strain evidence="2">NRRL 20472</strain>
    </source>
</reference>
<comment type="caution">
    <text evidence="2">The sequence shown here is derived from an EMBL/GenBank/DDBJ whole genome shotgun (WGS) entry which is preliminary data.</text>
</comment>
<name>A0A8H4SSA8_9HYPO</name>
<sequence length="107" mass="12367">MAPLIEGIHRDGAKWCKFKGDYMWKNKLYYRRRTKFAVYQIATALINVGQLLGMSALKFMSYSKLPKTIDGYPDSHGDLTDFTQGARIVWGRLKRSRLCLKSQAEMD</sequence>
<gene>
    <name evidence="2" type="ORF">FSARC_14613</name>
</gene>
<keyword evidence="1" id="KW-0812">Transmembrane</keyword>
<organism evidence="2 3">
    <name type="scientific">Fusarium sarcochroum</name>
    <dbReference type="NCBI Taxonomy" id="1208366"/>
    <lineage>
        <taxon>Eukaryota</taxon>
        <taxon>Fungi</taxon>
        <taxon>Dikarya</taxon>
        <taxon>Ascomycota</taxon>
        <taxon>Pezizomycotina</taxon>
        <taxon>Sordariomycetes</taxon>
        <taxon>Hypocreomycetidae</taxon>
        <taxon>Hypocreales</taxon>
        <taxon>Nectriaceae</taxon>
        <taxon>Fusarium</taxon>
        <taxon>Fusarium lateritium species complex</taxon>
    </lineage>
</organism>
<proteinExistence type="predicted"/>
<keyword evidence="1" id="KW-1133">Transmembrane helix</keyword>
<evidence type="ECO:0000256" key="1">
    <source>
        <dbReference type="SAM" id="Phobius"/>
    </source>
</evidence>
<protein>
    <submittedName>
        <fullName evidence="2">Uncharacterized protein</fullName>
    </submittedName>
</protein>
<dbReference type="Proteomes" id="UP000622797">
    <property type="component" value="Unassembled WGS sequence"/>
</dbReference>
<accession>A0A8H4SSA8</accession>